<keyword evidence="2" id="KW-0597">Phosphoprotein</keyword>
<evidence type="ECO:0000259" key="5">
    <source>
        <dbReference type="Pfam" id="PF12012"/>
    </source>
</evidence>
<evidence type="ECO:0000256" key="1">
    <source>
        <dbReference type="ARBA" id="ARBA00022499"/>
    </source>
</evidence>
<dbReference type="Ensembl" id="ENSCPIT00010013183.1">
    <property type="protein sequence ID" value="ENSCPIP00010011177.1"/>
    <property type="gene ID" value="ENSCPIG00010008648.1"/>
</dbReference>
<dbReference type="PANTHER" id="PTHR46963:SF3">
    <property type="entry name" value="DUF3504 DOMAIN-CONTAINING PROTEIN"/>
    <property type="match status" value="1"/>
</dbReference>
<reference evidence="6" key="1">
    <citation type="submission" date="2025-08" db="UniProtKB">
        <authorList>
            <consortium name="Ensembl"/>
        </authorList>
    </citation>
    <scope>IDENTIFICATION</scope>
</reference>
<accession>A0A8C3Q000</accession>
<feature type="region of interest" description="Disordered" evidence="4">
    <location>
        <begin position="366"/>
        <end position="420"/>
    </location>
</feature>
<evidence type="ECO:0000256" key="4">
    <source>
        <dbReference type="SAM" id="MobiDB-lite"/>
    </source>
</evidence>
<dbReference type="InterPro" id="IPR021893">
    <property type="entry name" value="ZMYM2-like_C"/>
</dbReference>
<name>A0A8C3Q000_CHRPC</name>
<dbReference type="Pfam" id="PF12012">
    <property type="entry name" value="DUF3504"/>
    <property type="match status" value="1"/>
</dbReference>
<evidence type="ECO:0000256" key="3">
    <source>
        <dbReference type="ARBA" id="ARBA00022843"/>
    </source>
</evidence>
<sequence>MHILFHLITSNMFLQFESITDEGCSNVSSLCKDLSNLVTWAHTHGTICIHIPALETVQNMGQPSKENSVLWICGAGHAYHWTCEDLHFGSKERNEAAEKRKRQTSFGALSRGAAIGEKRIRIASSFERARRDSAATGSRGTPIGGPQQKDTICKVCNEPPARTNQRNCKSMQPGSAAEQHLSISIGEIRTDLHEMKLEYNEDLHIISDDEQYVLNAENQEETIDQNVLSQSPPEDVAAEVGLQMYHDQKTEINKQTVTSTSGFTPMTTPPPTLCCILKSPGRERKILESSFLSLGPLNPTVFVSENSRARDSAGSATPKEDLELIPISNTEAKAQPEPPAPAMFFELEATVDVQQQIHLSSTECSVSGTLDLNGNATEGPAEESRLSGSEQAPRPSASLSPQRNANQPPESSKTNVLSKRNRNAANIKVFREWLDVRCPSETREIHKLPPKDLDNYLALFYTSAKKQNGTDFSTGSLQFFQNSIDKYLKEHSYEYSVVKGSEFRASQEALKQKHQLLSQKEREEKWALLENLTDENVDNLRKKGLLSQTNPQSFLHLMFVNIIRGFGASTHNHGQNLYWGQLVLRRNVAGLEYLEWKHDLNAEEAAGQSVPHLFARPNNPENCPVQDYKKYAEKRPGDMLHDYDPLYLSPRHMYSVWDQVWYSRKSLTKAKMGKMLKVILQQVKASEKKLRK</sequence>
<reference evidence="6" key="2">
    <citation type="submission" date="2025-09" db="UniProtKB">
        <authorList>
            <consortium name="Ensembl"/>
        </authorList>
    </citation>
    <scope>IDENTIFICATION</scope>
</reference>
<feature type="domain" description="ZMYM2-like/QRICH1 C-terminal" evidence="5">
    <location>
        <begin position="563"/>
        <end position="680"/>
    </location>
</feature>
<dbReference type="AlphaFoldDB" id="A0A8C3Q000"/>
<feature type="compositionally biased region" description="Polar residues" evidence="4">
    <location>
        <begin position="366"/>
        <end position="376"/>
    </location>
</feature>
<evidence type="ECO:0000256" key="2">
    <source>
        <dbReference type="ARBA" id="ARBA00022553"/>
    </source>
</evidence>
<evidence type="ECO:0000313" key="7">
    <source>
        <dbReference type="Proteomes" id="UP000694543"/>
    </source>
</evidence>
<protein>
    <recommendedName>
        <fullName evidence="5">ZMYM2-like/QRICH1 C-terminal domain-containing protein</fullName>
    </recommendedName>
</protein>
<keyword evidence="7" id="KW-1185">Reference proteome</keyword>
<evidence type="ECO:0000313" key="6">
    <source>
        <dbReference type="Ensembl" id="ENSCPIP00010011177.1"/>
    </source>
</evidence>
<keyword evidence="1" id="KW-1017">Isopeptide bond</keyword>
<proteinExistence type="predicted"/>
<organism evidence="6 7">
    <name type="scientific">Chrysolophus pictus</name>
    <name type="common">Golden pheasant</name>
    <name type="synonym">Phasianus pictus</name>
    <dbReference type="NCBI Taxonomy" id="9089"/>
    <lineage>
        <taxon>Eukaryota</taxon>
        <taxon>Metazoa</taxon>
        <taxon>Chordata</taxon>
        <taxon>Craniata</taxon>
        <taxon>Vertebrata</taxon>
        <taxon>Euteleostomi</taxon>
        <taxon>Archelosauria</taxon>
        <taxon>Archosauria</taxon>
        <taxon>Dinosauria</taxon>
        <taxon>Saurischia</taxon>
        <taxon>Theropoda</taxon>
        <taxon>Coelurosauria</taxon>
        <taxon>Aves</taxon>
        <taxon>Neognathae</taxon>
        <taxon>Galloanserae</taxon>
        <taxon>Galliformes</taxon>
        <taxon>Phasianidae</taxon>
        <taxon>Phasianinae</taxon>
        <taxon>Chrysolophus</taxon>
    </lineage>
</organism>
<keyword evidence="3" id="KW-0832">Ubl conjugation</keyword>
<dbReference type="Proteomes" id="UP000694543">
    <property type="component" value="Unplaced"/>
</dbReference>
<feature type="compositionally biased region" description="Polar residues" evidence="4">
    <location>
        <begin position="397"/>
        <end position="418"/>
    </location>
</feature>
<feature type="region of interest" description="Disordered" evidence="4">
    <location>
        <begin position="126"/>
        <end position="152"/>
    </location>
</feature>
<dbReference type="PANTHER" id="PTHR46963">
    <property type="entry name" value="SIMILAR TO RIKEN CDNA E130308A19"/>
    <property type="match status" value="1"/>
</dbReference>
<dbReference type="InterPro" id="IPR042838">
    <property type="entry name" value="KIAA1958"/>
</dbReference>